<dbReference type="GO" id="GO:0005829">
    <property type="term" value="C:cytosol"/>
    <property type="evidence" value="ECO:0007669"/>
    <property type="project" value="TreeGrafter"/>
</dbReference>
<evidence type="ECO:0000313" key="2">
    <source>
        <dbReference type="EMBL" id="CAD8502812.1"/>
    </source>
</evidence>
<gene>
    <name evidence="2" type="ORF">PANT1444_LOCUS16842</name>
</gene>
<dbReference type="Gene3D" id="3.30.1050.10">
    <property type="entry name" value="SCP2 sterol-binding domain"/>
    <property type="match status" value="1"/>
</dbReference>
<dbReference type="PANTHER" id="PTHR10094:SF25">
    <property type="entry name" value="SCP2 STEROL-BINDING DOMAIN-CONTAINING PROTEIN 1"/>
    <property type="match status" value="1"/>
</dbReference>
<feature type="domain" description="SCP2" evidence="1">
    <location>
        <begin position="17"/>
        <end position="103"/>
    </location>
</feature>
<dbReference type="InterPro" id="IPR003033">
    <property type="entry name" value="SCP2_sterol-bd_dom"/>
</dbReference>
<proteinExistence type="predicted"/>
<accession>A0A7S0F3F2</accession>
<organism evidence="2">
    <name type="scientific">Phaeocystis antarctica</name>
    <dbReference type="NCBI Taxonomy" id="33657"/>
    <lineage>
        <taxon>Eukaryota</taxon>
        <taxon>Haptista</taxon>
        <taxon>Haptophyta</taxon>
        <taxon>Prymnesiophyceae</taxon>
        <taxon>Phaeocystales</taxon>
        <taxon>Phaeocystaceae</taxon>
        <taxon>Phaeocystis</taxon>
    </lineage>
</organism>
<reference evidence="2" key="1">
    <citation type="submission" date="2021-01" db="EMBL/GenBank/DDBJ databases">
        <authorList>
            <person name="Corre E."/>
            <person name="Pelletier E."/>
            <person name="Niang G."/>
            <person name="Scheremetjew M."/>
            <person name="Finn R."/>
            <person name="Kale V."/>
            <person name="Holt S."/>
            <person name="Cochrane G."/>
            <person name="Meng A."/>
            <person name="Brown T."/>
            <person name="Cohen L."/>
        </authorList>
    </citation>
    <scope>NUCLEOTIDE SEQUENCE</scope>
    <source>
        <strain evidence="2">CCMP1374</strain>
    </source>
</reference>
<sequence>MSVATFESIQVALSADSKLGTKVGGSLQFVLTGGQGGDSTWVVDCKQAKVSRGAGKADCTVTLSEENFLALASGKLQGMQAFMAGKMKVKGNMMLAQKFGALAGPGAPKSKL</sequence>
<evidence type="ECO:0000259" key="1">
    <source>
        <dbReference type="Pfam" id="PF02036"/>
    </source>
</evidence>
<protein>
    <recommendedName>
        <fullName evidence="1">SCP2 domain-containing protein</fullName>
    </recommendedName>
</protein>
<dbReference type="AlphaFoldDB" id="A0A7S0F3F2"/>
<dbReference type="SUPFAM" id="SSF55718">
    <property type="entry name" value="SCP-like"/>
    <property type="match status" value="1"/>
</dbReference>
<dbReference type="InterPro" id="IPR036527">
    <property type="entry name" value="SCP2_sterol-bd_dom_sf"/>
</dbReference>
<dbReference type="EMBL" id="HBEP01029726">
    <property type="protein sequence ID" value="CAD8502812.1"/>
    <property type="molecule type" value="Transcribed_RNA"/>
</dbReference>
<dbReference type="PANTHER" id="PTHR10094">
    <property type="entry name" value="STEROL CARRIER PROTEIN 2 SCP-2 FAMILY PROTEIN"/>
    <property type="match status" value="1"/>
</dbReference>
<name>A0A7S0F3F2_9EUKA</name>
<dbReference type="Pfam" id="PF02036">
    <property type="entry name" value="SCP2"/>
    <property type="match status" value="1"/>
</dbReference>